<dbReference type="SUPFAM" id="SSF46785">
    <property type="entry name" value="Winged helix' DNA-binding domain"/>
    <property type="match status" value="1"/>
</dbReference>
<dbReference type="Pfam" id="PF21906">
    <property type="entry name" value="WHD_NrtR"/>
    <property type="match status" value="1"/>
</dbReference>
<accession>A0A163D3F1</accession>
<dbReference type="CDD" id="cd18873">
    <property type="entry name" value="NUDIX_NadM_like"/>
    <property type="match status" value="1"/>
</dbReference>
<gene>
    <name evidence="2" type="ORF">AWE51_16595</name>
</gene>
<dbReference type="InterPro" id="IPR000086">
    <property type="entry name" value="NUDIX_hydrolase_dom"/>
</dbReference>
<dbReference type="Gene3D" id="3.90.79.10">
    <property type="entry name" value="Nucleoside Triphosphate Pyrophosphohydrolase"/>
    <property type="match status" value="1"/>
</dbReference>
<dbReference type="PANTHER" id="PTHR43736">
    <property type="entry name" value="ADP-RIBOSE PYROPHOSPHATASE"/>
    <property type="match status" value="1"/>
</dbReference>
<name>A0A163D3F1_9FLAO</name>
<proteinExistence type="predicted"/>
<evidence type="ECO:0000259" key="1">
    <source>
        <dbReference type="PROSITE" id="PS51462"/>
    </source>
</evidence>
<dbReference type="AlphaFoldDB" id="A0A163D3F1"/>
<dbReference type="OrthoDB" id="9786141at2"/>
<keyword evidence="3" id="KW-1185">Reference proteome</keyword>
<dbReference type="PANTHER" id="PTHR43736:SF4">
    <property type="entry name" value="SLR1690 PROTEIN"/>
    <property type="match status" value="1"/>
</dbReference>
<evidence type="ECO:0000313" key="3">
    <source>
        <dbReference type="Proteomes" id="UP000076715"/>
    </source>
</evidence>
<dbReference type="InterPro" id="IPR036390">
    <property type="entry name" value="WH_DNA-bd_sf"/>
</dbReference>
<protein>
    <submittedName>
        <fullName evidence="2">DNA mismatch repair protein MutT</fullName>
    </submittedName>
</protein>
<evidence type="ECO:0000313" key="2">
    <source>
        <dbReference type="EMBL" id="KZS42965.1"/>
    </source>
</evidence>
<dbReference type="Proteomes" id="UP000076715">
    <property type="component" value="Unassembled WGS sequence"/>
</dbReference>
<dbReference type="STRING" id="1642818.AWE51_16595"/>
<dbReference type="Pfam" id="PF00293">
    <property type="entry name" value="NUDIX"/>
    <property type="match status" value="1"/>
</dbReference>
<reference evidence="2 3" key="1">
    <citation type="submission" date="2016-01" db="EMBL/GenBank/DDBJ databases">
        <title>The draft genome sequence of Aquimarina sp. RZW4-3-2.</title>
        <authorList>
            <person name="Wang Y."/>
        </authorList>
    </citation>
    <scope>NUCLEOTIDE SEQUENCE [LARGE SCALE GENOMIC DNA]</scope>
    <source>
        <strain evidence="2 3">RZW4-3-2</strain>
    </source>
</reference>
<sequence length="228" mass="26728">MDLYSNKDKFYVAVDCIIFGFDNEKLKLLVFNRKIDPFIGSLSLIGSFVKIGESVSDASIRILKEFTGLENVYMKELKTYSSVDRDPGYRCISVAQYALIYVNDTINKLVEEKGAKWYEIDNVPELILDHNEMTIDALKRIEQIARYKPIGFELLPKKFTLPKLQKLYEAIYRRKLDPRNFRKKILSFDIIIKLEEKDRTGSKKGAFLYKFDHTKYKKLQKSGFDFEI</sequence>
<dbReference type="SUPFAM" id="SSF55811">
    <property type="entry name" value="Nudix"/>
    <property type="match status" value="1"/>
</dbReference>
<dbReference type="InterPro" id="IPR036388">
    <property type="entry name" value="WH-like_DNA-bd_sf"/>
</dbReference>
<dbReference type="RefSeq" id="WP_066308312.1">
    <property type="nucleotide sequence ID" value="NZ_CANLYS010000003.1"/>
</dbReference>
<dbReference type="InterPro" id="IPR054105">
    <property type="entry name" value="WHD_NrtR"/>
</dbReference>
<dbReference type="Gene3D" id="1.10.10.10">
    <property type="entry name" value="Winged helix-like DNA-binding domain superfamily/Winged helix DNA-binding domain"/>
    <property type="match status" value="1"/>
</dbReference>
<dbReference type="EMBL" id="LQRT01000001">
    <property type="protein sequence ID" value="KZS42965.1"/>
    <property type="molecule type" value="Genomic_DNA"/>
</dbReference>
<dbReference type="PROSITE" id="PS51462">
    <property type="entry name" value="NUDIX"/>
    <property type="match status" value="1"/>
</dbReference>
<feature type="domain" description="Nudix hydrolase" evidence="1">
    <location>
        <begin position="9"/>
        <end position="141"/>
    </location>
</feature>
<comment type="caution">
    <text evidence="2">The sequence shown here is derived from an EMBL/GenBank/DDBJ whole genome shotgun (WGS) entry which is preliminary data.</text>
</comment>
<dbReference type="InterPro" id="IPR015797">
    <property type="entry name" value="NUDIX_hydrolase-like_dom_sf"/>
</dbReference>
<organism evidence="2 3">
    <name type="scientific">Aquimarina aggregata</name>
    <dbReference type="NCBI Taxonomy" id="1642818"/>
    <lineage>
        <taxon>Bacteria</taxon>
        <taxon>Pseudomonadati</taxon>
        <taxon>Bacteroidota</taxon>
        <taxon>Flavobacteriia</taxon>
        <taxon>Flavobacteriales</taxon>
        <taxon>Flavobacteriaceae</taxon>
        <taxon>Aquimarina</taxon>
    </lineage>
</organism>